<proteinExistence type="predicted"/>
<protein>
    <recommendedName>
        <fullName evidence="4">Lipoprotein</fullName>
    </recommendedName>
</protein>
<dbReference type="PROSITE" id="PS51257">
    <property type="entry name" value="PROKAR_LIPOPROTEIN"/>
    <property type="match status" value="1"/>
</dbReference>
<accession>A0A2D3PPV9</accession>
<dbReference type="RefSeq" id="WP_100025992.1">
    <property type="nucleotide sequence ID" value="NZ_CAUSAS010000004.1"/>
</dbReference>
<evidence type="ECO:0008006" key="4">
    <source>
        <dbReference type="Google" id="ProtNLM"/>
    </source>
</evidence>
<gene>
    <name evidence="2" type="ORF">CTM98_03210</name>
</gene>
<organism evidence="2 3">
    <name type="scientific">Fusobacterium pseudoperiodonticum</name>
    <dbReference type="NCBI Taxonomy" id="2663009"/>
    <lineage>
        <taxon>Bacteria</taxon>
        <taxon>Fusobacteriati</taxon>
        <taxon>Fusobacteriota</taxon>
        <taxon>Fusobacteriia</taxon>
        <taxon>Fusobacteriales</taxon>
        <taxon>Fusobacteriaceae</taxon>
        <taxon>Fusobacterium</taxon>
    </lineage>
</organism>
<feature type="chain" id="PRO_5013568616" description="Lipoprotein" evidence="1">
    <location>
        <begin position="19"/>
        <end position="151"/>
    </location>
</feature>
<name>A0A2D3PPV9_9FUSO</name>
<dbReference type="EMBL" id="CP024704">
    <property type="protein sequence ID" value="ATV69742.1"/>
    <property type="molecule type" value="Genomic_DNA"/>
</dbReference>
<keyword evidence="1" id="KW-0732">Signal</keyword>
<dbReference type="Proteomes" id="UP000230781">
    <property type="component" value="Chromosome"/>
</dbReference>
<evidence type="ECO:0000256" key="1">
    <source>
        <dbReference type="SAM" id="SignalP"/>
    </source>
</evidence>
<evidence type="ECO:0000313" key="2">
    <source>
        <dbReference type="EMBL" id="ATV69742.1"/>
    </source>
</evidence>
<sequence>MKIIKKIFLAVVMLFAFASCMNGPINLTGSAAPINPSQKKVLVAYFPEYSAKWRDDLELSFESRKWKVNEIDFWEVEKANLRKRNETFLIVVDKMIKEDYKSFLGGTFFSGNISVYDLRTGKKIINYNVHTEESFDVTTRLAKALEELVRK</sequence>
<reference evidence="2 3" key="1">
    <citation type="submission" date="2017-11" db="EMBL/GenBank/DDBJ databases">
        <title>Genome sequencing of Fusobacterium periodonticum KCOM 2555.</title>
        <authorList>
            <person name="Kook J.-K."/>
            <person name="Park S.-N."/>
            <person name="Lim Y.K."/>
        </authorList>
    </citation>
    <scope>NUCLEOTIDE SEQUENCE [LARGE SCALE GENOMIC DNA]</scope>
    <source>
        <strain evidence="2 3">KCOM 2555</strain>
    </source>
</reference>
<evidence type="ECO:0000313" key="3">
    <source>
        <dbReference type="Proteomes" id="UP000230781"/>
    </source>
</evidence>
<feature type="signal peptide" evidence="1">
    <location>
        <begin position="1"/>
        <end position="18"/>
    </location>
</feature>
<dbReference type="AlphaFoldDB" id="A0A2D3PPV9"/>